<keyword evidence="3" id="KW-1185">Reference proteome</keyword>
<evidence type="ECO:0000313" key="2">
    <source>
        <dbReference type="EMBL" id="RJT46795.1"/>
    </source>
</evidence>
<feature type="transmembrane region" description="Helical" evidence="1">
    <location>
        <begin position="31"/>
        <end position="52"/>
    </location>
</feature>
<dbReference type="Pfam" id="PF06836">
    <property type="entry name" value="DUF1240"/>
    <property type="match status" value="1"/>
</dbReference>
<feature type="transmembrane region" description="Helical" evidence="1">
    <location>
        <begin position="113"/>
        <end position="137"/>
    </location>
</feature>
<proteinExistence type="predicted"/>
<dbReference type="AlphaFoldDB" id="A0A419NDT9"/>
<accession>A0A419NDT9</accession>
<keyword evidence="1" id="KW-0812">Transmembrane</keyword>
<protein>
    <submittedName>
        <fullName evidence="2">DUF1240 domain-containing protein</fullName>
    </submittedName>
</protein>
<organism evidence="2 3">
    <name type="scientific">Rahnella woolbedingensis</name>
    <dbReference type="NCBI Taxonomy" id="1510574"/>
    <lineage>
        <taxon>Bacteria</taxon>
        <taxon>Pseudomonadati</taxon>
        <taxon>Pseudomonadota</taxon>
        <taxon>Gammaproteobacteria</taxon>
        <taxon>Enterobacterales</taxon>
        <taxon>Yersiniaceae</taxon>
        <taxon>Rahnella</taxon>
    </lineage>
</organism>
<name>A0A419NDT9_9GAMM</name>
<gene>
    <name evidence="2" type="ORF">D6C13_03120</name>
</gene>
<keyword evidence="1" id="KW-1133">Transmembrane helix</keyword>
<evidence type="ECO:0000313" key="3">
    <source>
        <dbReference type="Proteomes" id="UP000284908"/>
    </source>
</evidence>
<evidence type="ECO:0000256" key="1">
    <source>
        <dbReference type="SAM" id="Phobius"/>
    </source>
</evidence>
<dbReference type="Proteomes" id="UP000284908">
    <property type="component" value="Unassembled WGS sequence"/>
</dbReference>
<keyword evidence="1" id="KW-0472">Membrane</keyword>
<dbReference type="InterPro" id="IPR010665">
    <property type="entry name" value="DUF1240"/>
</dbReference>
<dbReference type="OrthoDB" id="6630350at2"/>
<comment type="caution">
    <text evidence="2">The sequence shown here is derived from an EMBL/GenBank/DDBJ whole genome shotgun (WGS) entry which is preliminary data.</text>
</comment>
<sequence>MSGTLYTQIQCLTMHYKWHIKMRKKYIQQWLIFKGAAIIIMAASLCYIYGVNDLVETFNTKSLIVLGDTIEYSGKVIICIGGIPMFIWVFFFSLKMLFKKGIEPFKKYTTIGYIWMVISVECFILGFVASFIIPFILMVSPYTSCNMGKYSSYYVINPDLCKTIVADHWMKK</sequence>
<feature type="transmembrane region" description="Helical" evidence="1">
    <location>
        <begin position="72"/>
        <end position="92"/>
    </location>
</feature>
<reference evidence="2 3" key="1">
    <citation type="submission" date="2018-09" db="EMBL/GenBank/DDBJ databases">
        <authorList>
            <person name="Le Fleche-Mateos A."/>
        </authorList>
    </citation>
    <scope>NUCLEOTIDE SEQUENCE [LARGE SCALE GENOMIC DNA]</scope>
    <source>
        <strain evidence="2 3">DSM 27399</strain>
    </source>
</reference>
<dbReference type="EMBL" id="RAHH01000003">
    <property type="protein sequence ID" value="RJT46795.1"/>
    <property type="molecule type" value="Genomic_DNA"/>
</dbReference>